<reference evidence="1" key="2">
    <citation type="submission" date="2021-04" db="EMBL/GenBank/DDBJ databases">
        <authorList>
            <person name="Gilroy R."/>
        </authorList>
    </citation>
    <scope>NUCLEOTIDE SEQUENCE</scope>
    <source>
        <strain evidence="1">ChiHecec2B26-12326</strain>
    </source>
</reference>
<gene>
    <name evidence="1" type="ORF">H9848_01480</name>
</gene>
<comment type="caution">
    <text evidence="1">The sequence shown here is derived from an EMBL/GenBank/DDBJ whole genome shotgun (WGS) entry which is preliminary data.</text>
</comment>
<evidence type="ECO:0000313" key="1">
    <source>
        <dbReference type="EMBL" id="HIX85264.1"/>
    </source>
</evidence>
<reference evidence="1" key="1">
    <citation type="journal article" date="2021" name="PeerJ">
        <title>Extensive microbial diversity within the chicken gut microbiome revealed by metagenomics and culture.</title>
        <authorList>
            <person name="Gilroy R."/>
            <person name="Ravi A."/>
            <person name="Getino M."/>
            <person name="Pursley I."/>
            <person name="Horton D.L."/>
            <person name="Alikhan N.F."/>
            <person name="Baker D."/>
            <person name="Gharbi K."/>
            <person name="Hall N."/>
            <person name="Watson M."/>
            <person name="Adriaenssens E.M."/>
            <person name="Foster-Nyarko E."/>
            <person name="Jarju S."/>
            <person name="Secka A."/>
            <person name="Antonio M."/>
            <person name="Oren A."/>
            <person name="Chaudhuri R.R."/>
            <person name="La Ragione R."/>
            <person name="Hildebrand F."/>
            <person name="Pallen M.J."/>
        </authorList>
    </citation>
    <scope>NUCLEOTIDE SEQUENCE</scope>
    <source>
        <strain evidence="1">ChiHecec2B26-12326</strain>
    </source>
</reference>
<protein>
    <submittedName>
        <fullName evidence="1">Uncharacterized protein</fullName>
    </submittedName>
</protein>
<name>A0A9D1XSJ7_9BACT</name>
<organism evidence="1 2">
    <name type="scientific">Candidatus Parabacteroides intestinigallinarum</name>
    <dbReference type="NCBI Taxonomy" id="2838722"/>
    <lineage>
        <taxon>Bacteria</taxon>
        <taxon>Pseudomonadati</taxon>
        <taxon>Bacteroidota</taxon>
        <taxon>Bacteroidia</taxon>
        <taxon>Bacteroidales</taxon>
        <taxon>Tannerellaceae</taxon>
        <taxon>Parabacteroides</taxon>
    </lineage>
</organism>
<dbReference type="Proteomes" id="UP000823847">
    <property type="component" value="Unassembled WGS sequence"/>
</dbReference>
<evidence type="ECO:0000313" key="2">
    <source>
        <dbReference type="Proteomes" id="UP000823847"/>
    </source>
</evidence>
<dbReference type="EMBL" id="DXEN01000009">
    <property type="protein sequence ID" value="HIX85264.1"/>
    <property type="molecule type" value="Genomic_DNA"/>
</dbReference>
<accession>A0A9D1XSJ7</accession>
<proteinExistence type="predicted"/>
<sequence>MNETNLYDIGAEFLLNYLYPDWTDKWVAECAGTFYRNYTPDILSVDEERRTVSLARDGFTRLLPQGLIARDNALKGGDFKQKNERLEKKAAQVRDLFKPVDTLSFRSRLHVEKQLEQLSSDKLPFLLKRYLGYDMEQESDPLVRKVAPLLLFVSRLRADFGFIRDLLARLIGCKVEMRTGSYSWEEGADYSCPSIAYYLIVPDLTEEAYRSLMSAIAPLREFLLEWFIPFDTHCTIEVKYHEQPFLLGDRLTLDYNTEIHQ</sequence>
<dbReference type="AlphaFoldDB" id="A0A9D1XSJ7"/>